<dbReference type="Pfam" id="PF13439">
    <property type="entry name" value="Glyco_transf_4"/>
    <property type="match status" value="1"/>
</dbReference>
<dbReference type="RefSeq" id="WP_307228766.1">
    <property type="nucleotide sequence ID" value="NZ_JAUSVF010000001.1"/>
</dbReference>
<dbReference type="EMBL" id="JAUSVF010000001">
    <property type="protein sequence ID" value="MDQ0319679.1"/>
    <property type="molecule type" value="Genomic_DNA"/>
</dbReference>
<keyword evidence="5" id="KW-1185">Reference proteome</keyword>
<evidence type="ECO:0000313" key="5">
    <source>
        <dbReference type="Proteomes" id="UP001230207"/>
    </source>
</evidence>
<dbReference type="Proteomes" id="UP001230207">
    <property type="component" value="Unassembled WGS sequence"/>
</dbReference>
<name>A0ABU0BN43_9HYPH</name>
<evidence type="ECO:0000256" key="1">
    <source>
        <dbReference type="ARBA" id="ARBA00022676"/>
    </source>
</evidence>
<dbReference type="Pfam" id="PF13692">
    <property type="entry name" value="Glyco_trans_1_4"/>
    <property type="match status" value="1"/>
</dbReference>
<feature type="domain" description="Glycosyltransferase subfamily 4-like N-terminal" evidence="3">
    <location>
        <begin position="30"/>
        <end position="188"/>
    </location>
</feature>
<evidence type="ECO:0000313" key="4">
    <source>
        <dbReference type="EMBL" id="MDQ0319679.1"/>
    </source>
</evidence>
<dbReference type="PANTHER" id="PTHR12526">
    <property type="entry name" value="GLYCOSYLTRANSFERASE"/>
    <property type="match status" value="1"/>
</dbReference>
<evidence type="ECO:0000259" key="3">
    <source>
        <dbReference type="Pfam" id="PF13439"/>
    </source>
</evidence>
<dbReference type="EC" id="2.4.1.291" evidence="4"/>
<sequence>MSAPDQSAPPDMKHPRRETVVFVINSLTGGGAERVMSTLLQSSRRWANRYDLHLMLLDREPDAYTLPPWITLHRLDSRFSLLRALWFCLPLFRSLRPVVCLSFLTRANLVTTAAARLLGFRAIISERVNPSSHHRRTLGGKLARFATRLVYPLADHVICPSAGVMRDLVENFAAKPAKTSVIANPIDINGITQQAAVPSAVVHPSPYIVTVGRLVENKNIELLLAALKRARTTLDLIIIGEGPLRGELEQQVLFTDLGGRVHFTGFLENPYPLVKAARLFVLPSNAEGFPNALLEAMALGVPVVATNCRSGPSEILDDREAPIIEQPYEGRYGMLVPVGDEKALAGAIDAMTQSTTHAAYSSAAVSGAARFAALPVVERYWEIIETEMRKSVGHQQENSRPITRRESP</sequence>
<protein>
    <submittedName>
        <fullName evidence="4">N-acetylgalactosamine-N, N'-diacetylbacillosaminyl-diphospho-undecaprenol 4-alpha-N-acetylgalactosaminyltransferase</fullName>
        <ecNumber evidence="4">2.4.1.291</ecNumber>
    </submittedName>
</protein>
<dbReference type="SUPFAM" id="SSF53756">
    <property type="entry name" value="UDP-Glycosyltransferase/glycogen phosphorylase"/>
    <property type="match status" value="1"/>
</dbReference>
<evidence type="ECO:0000256" key="2">
    <source>
        <dbReference type="ARBA" id="ARBA00022679"/>
    </source>
</evidence>
<dbReference type="Gene3D" id="3.40.50.2000">
    <property type="entry name" value="Glycogen Phosphorylase B"/>
    <property type="match status" value="2"/>
</dbReference>
<accession>A0ABU0BN43</accession>
<dbReference type="GO" id="GO:0016757">
    <property type="term" value="F:glycosyltransferase activity"/>
    <property type="evidence" value="ECO:0007669"/>
    <property type="project" value="UniProtKB-KW"/>
</dbReference>
<dbReference type="PANTHER" id="PTHR12526:SF510">
    <property type="entry name" value="D-INOSITOL 3-PHOSPHATE GLYCOSYLTRANSFERASE"/>
    <property type="match status" value="1"/>
</dbReference>
<organism evidence="4 5">
    <name type="scientific">Pararhizobium capsulatum DSM 1112</name>
    <dbReference type="NCBI Taxonomy" id="1121113"/>
    <lineage>
        <taxon>Bacteria</taxon>
        <taxon>Pseudomonadati</taxon>
        <taxon>Pseudomonadota</taxon>
        <taxon>Alphaproteobacteria</taxon>
        <taxon>Hyphomicrobiales</taxon>
        <taxon>Rhizobiaceae</taxon>
        <taxon>Rhizobium/Agrobacterium group</taxon>
        <taxon>Pararhizobium</taxon>
    </lineage>
</organism>
<dbReference type="InterPro" id="IPR028098">
    <property type="entry name" value="Glyco_trans_4-like_N"/>
</dbReference>
<proteinExistence type="predicted"/>
<comment type="caution">
    <text evidence="4">The sequence shown here is derived from an EMBL/GenBank/DDBJ whole genome shotgun (WGS) entry which is preliminary data.</text>
</comment>
<keyword evidence="1 4" id="KW-0328">Glycosyltransferase</keyword>
<gene>
    <name evidence="4" type="ORF">QO002_001817</name>
</gene>
<dbReference type="CDD" id="cd03811">
    <property type="entry name" value="GT4_GT28_WabH-like"/>
    <property type="match status" value="1"/>
</dbReference>
<reference evidence="4 5" key="1">
    <citation type="submission" date="2023-07" db="EMBL/GenBank/DDBJ databases">
        <title>Genomic Encyclopedia of Type Strains, Phase IV (KMG-IV): sequencing the most valuable type-strain genomes for metagenomic binning, comparative biology and taxonomic classification.</title>
        <authorList>
            <person name="Goeker M."/>
        </authorList>
    </citation>
    <scope>NUCLEOTIDE SEQUENCE [LARGE SCALE GENOMIC DNA]</scope>
    <source>
        <strain evidence="4 5">DSM 1112</strain>
    </source>
</reference>
<keyword evidence="2 4" id="KW-0808">Transferase</keyword>